<name>A0A0R2NH29_9LACO</name>
<dbReference type="GO" id="GO:0003676">
    <property type="term" value="F:nucleic acid binding"/>
    <property type="evidence" value="ECO:0007669"/>
    <property type="project" value="InterPro"/>
</dbReference>
<dbReference type="FunFam" id="2.40.50.140:FF:000006">
    <property type="entry name" value="Cold shock protein CspC"/>
    <property type="match status" value="1"/>
</dbReference>
<dbReference type="PIRSF" id="PIRSF002599">
    <property type="entry name" value="Cold_shock_A"/>
    <property type="match status" value="1"/>
</dbReference>
<dbReference type="SUPFAM" id="SSF50249">
    <property type="entry name" value="Nucleic acid-binding proteins"/>
    <property type="match status" value="1"/>
</dbReference>
<dbReference type="PATRIC" id="fig|480391.4.peg.792"/>
<evidence type="ECO:0000313" key="6">
    <source>
        <dbReference type="Proteomes" id="UP000051249"/>
    </source>
</evidence>
<accession>A0A0R2NH29</accession>
<dbReference type="Pfam" id="PF00313">
    <property type="entry name" value="CSD"/>
    <property type="match status" value="1"/>
</dbReference>
<dbReference type="PANTHER" id="PTHR11544">
    <property type="entry name" value="COLD SHOCK DOMAIN CONTAINING PROTEINS"/>
    <property type="match status" value="1"/>
</dbReference>
<dbReference type="InterPro" id="IPR050181">
    <property type="entry name" value="Cold_shock_domain"/>
</dbReference>
<evidence type="ECO:0000256" key="2">
    <source>
        <dbReference type="ARBA" id="ARBA00022490"/>
    </source>
</evidence>
<evidence type="ECO:0000256" key="3">
    <source>
        <dbReference type="RuleBase" id="RU000408"/>
    </source>
</evidence>
<dbReference type="Gene3D" id="2.40.50.140">
    <property type="entry name" value="Nucleic acid-binding proteins"/>
    <property type="match status" value="1"/>
</dbReference>
<dbReference type="InterPro" id="IPR002059">
    <property type="entry name" value="CSP_DNA-bd"/>
</dbReference>
<dbReference type="PRINTS" id="PR00050">
    <property type="entry name" value="COLDSHOCK"/>
</dbReference>
<dbReference type="GO" id="GO:0005737">
    <property type="term" value="C:cytoplasm"/>
    <property type="evidence" value="ECO:0007669"/>
    <property type="project" value="UniProtKB-SubCell"/>
</dbReference>
<keyword evidence="6" id="KW-1185">Reference proteome</keyword>
<feature type="domain" description="CSD" evidence="4">
    <location>
        <begin position="4"/>
        <end position="68"/>
    </location>
</feature>
<dbReference type="PROSITE" id="PS51857">
    <property type="entry name" value="CSD_2"/>
    <property type="match status" value="1"/>
</dbReference>
<reference evidence="5 6" key="1">
    <citation type="journal article" date="2015" name="Genome Announc.">
        <title>Expanding the biotechnology potential of lactobacilli through comparative genomics of 213 strains and associated genera.</title>
        <authorList>
            <person name="Sun Z."/>
            <person name="Harris H.M."/>
            <person name="McCann A."/>
            <person name="Guo C."/>
            <person name="Argimon S."/>
            <person name="Zhang W."/>
            <person name="Yang X."/>
            <person name="Jeffery I.B."/>
            <person name="Cooney J.C."/>
            <person name="Kagawa T.F."/>
            <person name="Liu W."/>
            <person name="Song Y."/>
            <person name="Salvetti E."/>
            <person name="Wrobel A."/>
            <person name="Rasinkangas P."/>
            <person name="Parkhill J."/>
            <person name="Rea M.C."/>
            <person name="O'Sullivan O."/>
            <person name="Ritari J."/>
            <person name="Douillard F.P."/>
            <person name="Paul Ross R."/>
            <person name="Yang R."/>
            <person name="Briner A.E."/>
            <person name="Felis G.E."/>
            <person name="de Vos W.M."/>
            <person name="Barrangou R."/>
            <person name="Klaenhammer T.R."/>
            <person name="Caufield P.W."/>
            <person name="Cui Y."/>
            <person name="Zhang H."/>
            <person name="O'Toole P.W."/>
        </authorList>
    </citation>
    <scope>NUCLEOTIDE SEQUENCE [LARGE SCALE GENOMIC DNA]</scope>
    <source>
        <strain evidence="5 6">DSM 23026</strain>
    </source>
</reference>
<evidence type="ECO:0000259" key="4">
    <source>
        <dbReference type="PROSITE" id="PS51857"/>
    </source>
</evidence>
<evidence type="ECO:0000313" key="5">
    <source>
        <dbReference type="EMBL" id="KRO24652.1"/>
    </source>
</evidence>
<dbReference type="GO" id="GO:0051252">
    <property type="term" value="P:regulation of RNA metabolic process"/>
    <property type="evidence" value="ECO:0007669"/>
    <property type="project" value="UniProtKB-ARBA"/>
</dbReference>
<organism evidence="5 6">
    <name type="scientific">Pediococcus argentinicus</name>
    <dbReference type="NCBI Taxonomy" id="480391"/>
    <lineage>
        <taxon>Bacteria</taxon>
        <taxon>Bacillati</taxon>
        <taxon>Bacillota</taxon>
        <taxon>Bacilli</taxon>
        <taxon>Lactobacillales</taxon>
        <taxon>Lactobacillaceae</taxon>
        <taxon>Pediococcus</taxon>
    </lineage>
</organism>
<dbReference type="InterPro" id="IPR012340">
    <property type="entry name" value="NA-bd_OB-fold"/>
</dbReference>
<proteinExistence type="predicted"/>
<dbReference type="Proteomes" id="UP000051249">
    <property type="component" value="Unassembled WGS sequence"/>
</dbReference>
<dbReference type="InterPro" id="IPR012156">
    <property type="entry name" value="Cold_shock_CspA"/>
</dbReference>
<dbReference type="SMART" id="SM00357">
    <property type="entry name" value="CSP"/>
    <property type="match status" value="1"/>
</dbReference>
<dbReference type="InterPro" id="IPR019844">
    <property type="entry name" value="CSD_CS"/>
</dbReference>
<comment type="subcellular location">
    <subcellularLocation>
        <location evidence="1 3">Cytoplasm</location>
    </subcellularLocation>
</comment>
<gene>
    <name evidence="5" type="ORF">IV88_GL000781</name>
</gene>
<dbReference type="PROSITE" id="PS00352">
    <property type="entry name" value="CSD_1"/>
    <property type="match status" value="1"/>
</dbReference>
<dbReference type="Gene3D" id="6.20.370.130">
    <property type="match status" value="1"/>
</dbReference>
<dbReference type="GO" id="GO:0010468">
    <property type="term" value="P:regulation of gene expression"/>
    <property type="evidence" value="ECO:0007669"/>
    <property type="project" value="UniProtKB-ARBA"/>
</dbReference>
<dbReference type="EMBL" id="JQCQ01000024">
    <property type="protein sequence ID" value="KRO24652.1"/>
    <property type="molecule type" value="Genomic_DNA"/>
</dbReference>
<sequence length="69" mass="7637">MFTMEQGTVKWFNADKGFGFITREDGSDVFVHFSAIQGDGFKTLEEGQSVSFDVEESDRGPQAVNVNKA</sequence>
<evidence type="ECO:0000256" key="1">
    <source>
        <dbReference type="ARBA" id="ARBA00004496"/>
    </source>
</evidence>
<dbReference type="CDD" id="cd04458">
    <property type="entry name" value="CSP_CDS"/>
    <property type="match status" value="1"/>
</dbReference>
<keyword evidence="2" id="KW-0963">Cytoplasm</keyword>
<comment type="caution">
    <text evidence="5">The sequence shown here is derived from an EMBL/GenBank/DDBJ whole genome shotgun (WGS) entry which is preliminary data.</text>
</comment>
<dbReference type="InterPro" id="IPR011129">
    <property type="entry name" value="CSD"/>
</dbReference>
<protein>
    <recommendedName>
        <fullName evidence="4">CSD domain-containing protein</fullName>
    </recommendedName>
</protein>
<dbReference type="AlphaFoldDB" id="A0A0R2NH29"/>